<dbReference type="Proteomes" id="UP000264002">
    <property type="component" value="Unassembled WGS sequence"/>
</dbReference>
<dbReference type="SUPFAM" id="SSF49764">
    <property type="entry name" value="HSP20-like chaperones"/>
    <property type="match status" value="1"/>
</dbReference>
<dbReference type="PROSITE" id="PS01031">
    <property type="entry name" value="SHSP"/>
    <property type="match status" value="1"/>
</dbReference>
<dbReference type="EMBL" id="QUWK01000003">
    <property type="protein sequence ID" value="RFU95465.1"/>
    <property type="molecule type" value="Genomic_DNA"/>
</dbReference>
<comment type="similarity">
    <text evidence="1 2">Belongs to the small heat shock protein (HSP20) family.</text>
</comment>
<dbReference type="PANTHER" id="PTHR11527">
    <property type="entry name" value="HEAT-SHOCK PROTEIN 20 FAMILY MEMBER"/>
    <property type="match status" value="1"/>
</dbReference>
<evidence type="ECO:0000256" key="2">
    <source>
        <dbReference type="RuleBase" id="RU003616"/>
    </source>
</evidence>
<protein>
    <submittedName>
        <fullName evidence="4">Hsp20/alpha crystallin family protein</fullName>
    </submittedName>
</protein>
<dbReference type="InterPro" id="IPR031107">
    <property type="entry name" value="Small_HSP"/>
</dbReference>
<dbReference type="Pfam" id="PF00011">
    <property type="entry name" value="HSP20"/>
    <property type="match status" value="1"/>
</dbReference>
<reference evidence="4 5" key="2">
    <citation type="submission" date="2018-09" db="EMBL/GenBank/DDBJ databases">
        <title>Genome of Sphaerochaeta halotolerans strain 4-11.</title>
        <authorList>
            <person name="Nazina T.N."/>
            <person name="Sokolova D.S."/>
        </authorList>
    </citation>
    <scope>NUCLEOTIDE SEQUENCE [LARGE SCALE GENOMIC DNA]</scope>
    <source>
        <strain evidence="4 5">4-11</strain>
    </source>
</reference>
<dbReference type="RefSeq" id="WP_117329412.1">
    <property type="nucleotide sequence ID" value="NZ_QUWK01000003.1"/>
</dbReference>
<organism evidence="4 5">
    <name type="scientific">Sphaerochaeta halotolerans</name>
    <dbReference type="NCBI Taxonomy" id="2293840"/>
    <lineage>
        <taxon>Bacteria</taxon>
        <taxon>Pseudomonadati</taxon>
        <taxon>Spirochaetota</taxon>
        <taxon>Spirochaetia</taxon>
        <taxon>Spirochaetales</taxon>
        <taxon>Sphaerochaetaceae</taxon>
        <taxon>Sphaerochaeta</taxon>
    </lineage>
</organism>
<accession>A0A372MI55</accession>
<feature type="domain" description="SHSP" evidence="3">
    <location>
        <begin position="30"/>
        <end position="142"/>
    </location>
</feature>
<dbReference type="AlphaFoldDB" id="A0A372MI55"/>
<dbReference type="OrthoDB" id="327485at2"/>
<evidence type="ECO:0000313" key="4">
    <source>
        <dbReference type="EMBL" id="RFU95465.1"/>
    </source>
</evidence>
<evidence type="ECO:0000256" key="1">
    <source>
        <dbReference type="PROSITE-ProRule" id="PRU00285"/>
    </source>
</evidence>
<dbReference type="InterPro" id="IPR008978">
    <property type="entry name" value="HSP20-like_chaperone"/>
</dbReference>
<comment type="caution">
    <text evidence="4">The sequence shown here is derived from an EMBL/GenBank/DDBJ whole genome shotgun (WGS) entry which is preliminary data.</text>
</comment>
<evidence type="ECO:0000313" key="5">
    <source>
        <dbReference type="Proteomes" id="UP000264002"/>
    </source>
</evidence>
<dbReference type="CDD" id="cd06464">
    <property type="entry name" value="ACD_sHsps-like"/>
    <property type="match status" value="1"/>
</dbReference>
<dbReference type="Gene3D" id="2.60.40.790">
    <property type="match status" value="1"/>
</dbReference>
<reference evidence="5" key="1">
    <citation type="submission" date="2018-08" db="EMBL/GenBank/DDBJ databases">
        <authorList>
            <person name="Grouzdev D.S."/>
            <person name="Krutkina M.S."/>
        </authorList>
    </citation>
    <scope>NUCLEOTIDE SEQUENCE [LARGE SCALE GENOMIC DNA]</scope>
    <source>
        <strain evidence="5">4-11</strain>
    </source>
</reference>
<keyword evidence="5" id="KW-1185">Reference proteome</keyword>
<proteinExistence type="inferred from homology"/>
<sequence>MKSLTTRRNYDLPALSAFDSLFNDMLGDWGVYPSRFPAVDITENDDAYILEAELPGYKQREVKVNIEKHVLKLSSTKETKKEEKDKKHLVSERYYQSFERSFSLPEDVDEEKISGEFADGILTLTLPKKEVAKPKAIEVKIK</sequence>
<dbReference type="InterPro" id="IPR002068">
    <property type="entry name" value="A-crystallin/Hsp20_dom"/>
</dbReference>
<evidence type="ECO:0000259" key="3">
    <source>
        <dbReference type="PROSITE" id="PS01031"/>
    </source>
</evidence>
<gene>
    <name evidence="4" type="ORF">DYP60_03040</name>
</gene>
<name>A0A372MI55_9SPIR</name>